<protein>
    <submittedName>
        <fullName evidence="1">Uncharacterized protein</fullName>
    </submittedName>
</protein>
<sequence length="35" mass="3980">MSPKPCLLNSSFENIQNLQFKSGKVTLQKIKDTIQ</sequence>
<accession>A0A2P2R0Q7</accession>
<evidence type="ECO:0000313" key="1">
    <source>
        <dbReference type="EMBL" id="MBX72818.1"/>
    </source>
</evidence>
<name>A0A2P2R0Q7_RHIMU</name>
<dbReference type="AlphaFoldDB" id="A0A2P2R0Q7"/>
<organism evidence="1">
    <name type="scientific">Rhizophora mucronata</name>
    <name type="common">Asiatic mangrove</name>
    <dbReference type="NCBI Taxonomy" id="61149"/>
    <lineage>
        <taxon>Eukaryota</taxon>
        <taxon>Viridiplantae</taxon>
        <taxon>Streptophyta</taxon>
        <taxon>Embryophyta</taxon>
        <taxon>Tracheophyta</taxon>
        <taxon>Spermatophyta</taxon>
        <taxon>Magnoliopsida</taxon>
        <taxon>eudicotyledons</taxon>
        <taxon>Gunneridae</taxon>
        <taxon>Pentapetalae</taxon>
        <taxon>rosids</taxon>
        <taxon>fabids</taxon>
        <taxon>Malpighiales</taxon>
        <taxon>Rhizophoraceae</taxon>
        <taxon>Rhizophora</taxon>
    </lineage>
</organism>
<reference evidence="1" key="1">
    <citation type="submission" date="2018-02" db="EMBL/GenBank/DDBJ databases">
        <title>Rhizophora mucronata_Transcriptome.</title>
        <authorList>
            <person name="Meera S.P."/>
            <person name="Sreeshan A."/>
            <person name="Augustine A."/>
        </authorList>
    </citation>
    <scope>NUCLEOTIDE SEQUENCE</scope>
    <source>
        <tissue evidence="1">Leaf</tissue>
    </source>
</reference>
<dbReference type="EMBL" id="GGEC01092334">
    <property type="protein sequence ID" value="MBX72818.1"/>
    <property type="molecule type" value="Transcribed_RNA"/>
</dbReference>
<proteinExistence type="predicted"/>